<feature type="transmembrane region" description="Helical" evidence="1">
    <location>
        <begin position="12"/>
        <end position="33"/>
    </location>
</feature>
<organism evidence="2 3">
    <name type="scientific">Clostridium zeae</name>
    <dbReference type="NCBI Taxonomy" id="2759022"/>
    <lineage>
        <taxon>Bacteria</taxon>
        <taxon>Bacillati</taxon>
        <taxon>Bacillota</taxon>
        <taxon>Clostridia</taxon>
        <taxon>Eubacteriales</taxon>
        <taxon>Clostridiaceae</taxon>
        <taxon>Clostridium</taxon>
    </lineage>
</organism>
<dbReference type="InterPro" id="IPR007211">
    <property type="entry name" value="DUF378"/>
</dbReference>
<dbReference type="PANTHER" id="PTHR37304">
    <property type="entry name" value="MEMBRANE PROTEIN-RELATED"/>
    <property type="match status" value="1"/>
</dbReference>
<protein>
    <recommendedName>
        <fullName evidence="4">DUF378 domain-containing protein</fullName>
    </recommendedName>
</protein>
<name>A0ABQ1E4E2_9CLOT</name>
<dbReference type="PANTHER" id="PTHR37304:SF1">
    <property type="entry name" value="MEMBRANE PROTEIN"/>
    <property type="match status" value="1"/>
</dbReference>
<sequence>MYKLSLIDKLSFLLVLIGAINWGLIGLLNFNLVKLISLNNCYIERIIYTLVFAGAVNLIVVILRSKTVYKKNC</sequence>
<feature type="transmembrane region" description="Helical" evidence="1">
    <location>
        <begin position="45"/>
        <end position="63"/>
    </location>
</feature>
<keyword evidence="1" id="KW-1133">Transmembrane helix</keyword>
<evidence type="ECO:0008006" key="4">
    <source>
        <dbReference type="Google" id="ProtNLM"/>
    </source>
</evidence>
<keyword evidence="1" id="KW-0472">Membrane</keyword>
<evidence type="ECO:0000313" key="3">
    <source>
        <dbReference type="Proteomes" id="UP000663802"/>
    </source>
</evidence>
<gene>
    <name evidence="2" type="ORF">CSC2_01290</name>
</gene>
<evidence type="ECO:0000313" key="2">
    <source>
        <dbReference type="EMBL" id="GFZ29603.1"/>
    </source>
</evidence>
<proteinExistence type="predicted"/>
<dbReference type="Pfam" id="PF04070">
    <property type="entry name" value="DUF378"/>
    <property type="match status" value="1"/>
</dbReference>
<reference evidence="2 3" key="1">
    <citation type="journal article" date="2021" name="Int. J. Syst. Evol. Microbiol.">
        <title>Clostridium zeae sp. nov., isolated from corn silage.</title>
        <authorList>
            <person name="Kobayashi H."/>
            <person name="Tanizawa Y."/>
            <person name="Yagura M."/>
            <person name="Sakamoto M."/>
            <person name="Ohkuma M."/>
            <person name="Tohno M."/>
        </authorList>
    </citation>
    <scope>NUCLEOTIDE SEQUENCE [LARGE SCALE GENOMIC DNA]</scope>
    <source>
        <strain evidence="2 3">CSC2</strain>
    </source>
</reference>
<dbReference type="Proteomes" id="UP000663802">
    <property type="component" value="Unassembled WGS sequence"/>
</dbReference>
<dbReference type="EMBL" id="BMBA01000001">
    <property type="protein sequence ID" value="GFZ29603.1"/>
    <property type="molecule type" value="Genomic_DNA"/>
</dbReference>
<dbReference type="RefSeq" id="WP_206867638.1">
    <property type="nucleotide sequence ID" value="NZ_BMBA01000001.1"/>
</dbReference>
<accession>A0ABQ1E4E2</accession>
<keyword evidence="3" id="KW-1185">Reference proteome</keyword>
<keyword evidence="1" id="KW-0812">Transmembrane</keyword>
<comment type="caution">
    <text evidence="2">The sequence shown here is derived from an EMBL/GenBank/DDBJ whole genome shotgun (WGS) entry which is preliminary data.</text>
</comment>
<evidence type="ECO:0000256" key="1">
    <source>
        <dbReference type="SAM" id="Phobius"/>
    </source>
</evidence>